<dbReference type="PANTHER" id="PTHR13169:SF0">
    <property type="entry name" value="UBIQUITIN-LIKE PROTEIN 3"/>
    <property type="match status" value="1"/>
</dbReference>
<dbReference type="InterPro" id="IPR040015">
    <property type="entry name" value="UBL3-like"/>
</dbReference>
<evidence type="ECO:0000259" key="2">
    <source>
        <dbReference type="Pfam" id="PF13881"/>
    </source>
</evidence>
<comment type="caution">
    <text evidence="3">The sequence shown here is derived from an EMBL/GenBank/DDBJ whole genome shotgun (WGS) entry which is preliminary data.</text>
</comment>
<dbReference type="Proteomes" id="UP000324767">
    <property type="component" value="Unassembled WGS sequence"/>
</dbReference>
<evidence type="ECO:0000313" key="3">
    <source>
        <dbReference type="EMBL" id="KAA6409214.1"/>
    </source>
</evidence>
<reference evidence="3 4" key="1">
    <citation type="submission" date="2019-09" db="EMBL/GenBank/DDBJ databases">
        <title>The hologenome of the rock-dwelling lichen Lasallia pustulata.</title>
        <authorList>
            <person name="Greshake Tzovaras B."/>
            <person name="Segers F."/>
            <person name="Bicker A."/>
            <person name="Dal Grande F."/>
            <person name="Otte J."/>
            <person name="Hankeln T."/>
            <person name="Schmitt I."/>
            <person name="Ebersberger I."/>
        </authorList>
    </citation>
    <scope>NUCLEOTIDE SEQUENCE [LARGE SCALE GENOMIC DNA]</scope>
    <source>
        <strain evidence="3">A1-1</strain>
    </source>
</reference>
<feature type="domain" description="UBL3-like ubiquitin" evidence="2">
    <location>
        <begin position="173"/>
        <end position="246"/>
    </location>
</feature>
<feature type="compositionally biased region" description="Polar residues" evidence="1">
    <location>
        <begin position="259"/>
        <end position="268"/>
    </location>
</feature>
<dbReference type="OrthoDB" id="1043111at2759"/>
<dbReference type="Pfam" id="PF05348">
    <property type="entry name" value="UMP1"/>
    <property type="match status" value="1"/>
</dbReference>
<dbReference type="InterPro" id="IPR029071">
    <property type="entry name" value="Ubiquitin-like_domsf"/>
</dbReference>
<evidence type="ECO:0000256" key="1">
    <source>
        <dbReference type="SAM" id="MobiDB-lite"/>
    </source>
</evidence>
<feature type="region of interest" description="Disordered" evidence="1">
    <location>
        <begin position="233"/>
        <end position="366"/>
    </location>
</feature>
<feature type="compositionally biased region" description="Low complexity" evidence="1">
    <location>
        <begin position="72"/>
        <end position="105"/>
    </location>
</feature>
<dbReference type="AlphaFoldDB" id="A0A5M8PKT9"/>
<feature type="compositionally biased region" description="Basic and acidic residues" evidence="1">
    <location>
        <begin position="245"/>
        <end position="258"/>
    </location>
</feature>
<protein>
    <recommendedName>
        <fullName evidence="2">UBL3-like ubiquitin domain-containing protein</fullName>
    </recommendedName>
</protein>
<dbReference type="Gene3D" id="3.10.20.90">
    <property type="entry name" value="Phosphatidylinositol 3-kinase Catalytic Subunit, Chain A, domain 1"/>
    <property type="match status" value="1"/>
</dbReference>
<feature type="region of interest" description="Disordered" evidence="1">
    <location>
        <begin position="1"/>
        <end position="105"/>
    </location>
</feature>
<dbReference type="SUPFAM" id="SSF54236">
    <property type="entry name" value="Ubiquitin-like"/>
    <property type="match status" value="1"/>
</dbReference>
<accession>A0A5M8PKT9</accession>
<feature type="compositionally biased region" description="Polar residues" evidence="1">
    <location>
        <begin position="22"/>
        <end position="41"/>
    </location>
</feature>
<name>A0A5M8PKT9_9LECA</name>
<dbReference type="EMBL" id="VXIT01000011">
    <property type="protein sequence ID" value="KAA6409214.1"/>
    <property type="molecule type" value="Genomic_DNA"/>
</dbReference>
<feature type="compositionally biased region" description="Low complexity" evidence="1">
    <location>
        <begin position="337"/>
        <end position="356"/>
    </location>
</feature>
<sequence>MESSSTAIDLPPNTHLEPAGTFHSTPLSSTPVEMTNLNPTVAAQDPIETRIPATTPDPLSAAHDSSKENERPSSALPTTTTPSKPLAVSSSPPTINSPISAAPSPTSLIRQQIAPAIGPATDKPTPIPKESAGAGPFLMITLLLNTGARHPYRIDEKYLKKRNVSVAGNDPVNMSVYTLKELIWRDWREEWEARPSSPSSIRLIHFGKLLDDKAHLKDGRFESGPTPHVVHMTIKPQEIVDEEDAKTGKSGGRDRNGNERNQSSSFPPLTNHHLHTTRIQKTTNSATKIPTAPIQLSSPSTAAHHLHNNQPSHHNNHKTQTRSHTHHVPPHNPPSTHPTSTTNLTTTTTNNPTTHSAPSAPGLPDTLRINLSLPTATATATSTHPLEPRLQHWRATQDALKMATLRRTFGIAEPVRRGMELAITQAGEWRPGVLGGARACMRMF</sequence>
<feature type="compositionally biased region" description="Polar residues" evidence="1">
    <location>
        <begin position="279"/>
        <end position="301"/>
    </location>
</feature>
<organism evidence="3 4">
    <name type="scientific">Lasallia pustulata</name>
    <dbReference type="NCBI Taxonomy" id="136370"/>
    <lineage>
        <taxon>Eukaryota</taxon>
        <taxon>Fungi</taxon>
        <taxon>Dikarya</taxon>
        <taxon>Ascomycota</taxon>
        <taxon>Pezizomycotina</taxon>
        <taxon>Lecanoromycetes</taxon>
        <taxon>OSLEUM clade</taxon>
        <taxon>Umbilicariomycetidae</taxon>
        <taxon>Umbilicariales</taxon>
        <taxon>Umbilicariaceae</taxon>
        <taxon>Lasallia</taxon>
    </lineage>
</organism>
<proteinExistence type="predicted"/>
<feature type="compositionally biased region" description="Basic residues" evidence="1">
    <location>
        <begin position="314"/>
        <end position="329"/>
    </location>
</feature>
<evidence type="ECO:0000313" key="4">
    <source>
        <dbReference type="Proteomes" id="UP000324767"/>
    </source>
</evidence>
<dbReference type="InterPro" id="IPR039540">
    <property type="entry name" value="UBL3-like_ubiquitin_dom"/>
</dbReference>
<gene>
    <name evidence="3" type="ORF">FRX48_06767</name>
</gene>
<dbReference type="PANTHER" id="PTHR13169">
    <property type="entry name" value="UBIQUITIN-LIKE PROTEIN 3 HCG-1 PROTEIN"/>
    <property type="match status" value="1"/>
</dbReference>
<dbReference type="Pfam" id="PF13881">
    <property type="entry name" value="Rad60-SLD_2"/>
    <property type="match status" value="1"/>
</dbReference>